<feature type="transmembrane region" description="Helical" evidence="7">
    <location>
        <begin position="300"/>
        <end position="319"/>
    </location>
</feature>
<feature type="domain" description="ABC transmembrane type-1" evidence="9">
    <location>
        <begin position="121"/>
        <end position="319"/>
    </location>
</feature>
<feature type="transmembrane region" description="Helical" evidence="7">
    <location>
        <begin position="192"/>
        <end position="212"/>
    </location>
</feature>
<accession>A0A6F8Y5S8</accession>
<dbReference type="Pfam" id="PF00528">
    <property type="entry name" value="BPD_transp_1"/>
    <property type="match status" value="1"/>
</dbReference>
<reference evidence="10 11" key="2">
    <citation type="submission" date="2020-03" db="EMBL/GenBank/DDBJ databases">
        <authorList>
            <person name="Ichikawa N."/>
            <person name="Kimura A."/>
            <person name="Kitahashi Y."/>
            <person name="Uohara A."/>
        </authorList>
    </citation>
    <scope>NUCLEOTIDE SEQUENCE [LARGE SCALE GENOMIC DNA]</scope>
    <source>
        <strain evidence="10 11">NBRC 107702</strain>
    </source>
</reference>
<dbReference type="InterPro" id="IPR050366">
    <property type="entry name" value="BP-dependent_transpt_permease"/>
</dbReference>
<dbReference type="PANTHER" id="PTHR43386">
    <property type="entry name" value="OLIGOPEPTIDE TRANSPORT SYSTEM PERMEASE PROTEIN APPC"/>
    <property type="match status" value="1"/>
</dbReference>
<feature type="transmembrane region" description="Helical" evidence="7">
    <location>
        <begin position="125"/>
        <end position="148"/>
    </location>
</feature>
<evidence type="ECO:0000313" key="10">
    <source>
        <dbReference type="EMBL" id="BCB81484.1"/>
    </source>
</evidence>
<dbReference type="CDD" id="cd06261">
    <property type="entry name" value="TM_PBP2"/>
    <property type="match status" value="1"/>
</dbReference>
<evidence type="ECO:0000313" key="11">
    <source>
        <dbReference type="Proteomes" id="UP000502508"/>
    </source>
</evidence>
<keyword evidence="4 7" id="KW-0812">Transmembrane</keyword>
<dbReference type="Proteomes" id="UP000502508">
    <property type="component" value="Chromosome"/>
</dbReference>
<dbReference type="EMBL" id="AP022870">
    <property type="protein sequence ID" value="BCB81484.1"/>
    <property type="molecule type" value="Genomic_DNA"/>
</dbReference>
<feature type="transmembrane region" description="Helical" evidence="7">
    <location>
        <begin position="160"/>
        <end position="180"/>
    </location>
</feature>
<sequence>MSDPTSRSLVTTQPPEHPDVVAGAAPLGTSTGLSPGQKDKPRGLLGDAWYDLRRKPLFWISASFIMLFVLMAAFPFIFTSHSPTDPVGTGLSRSLEGPSGDAWFGTDIQARDIFARVIYGARASIIVAVSATIGTVLLGATVGVLAGFWGGWVDALLSRLADVFFGIPFVLGAIVILFTFNPKGAGSNEWKIMGLVIVALCLLTWPVAMRIMRSSVLAAKQADYVVAARALGASNARIIFKHLIPNCLAPVLVYSTILIGAYIGAEATLSFLGVGLQSPVVSWGVMISDSQQYIRVRPNWLLFPSAFLVVAVLSFVMLGEAVREALDPKLR</sequence>
<dbReference type="PANTHER" id="PTHR43386:SF6">
    <property type="entry name" value="ABC TRANSPORTER PERMEASE PROTEIN"/>
    <property type="match status" value="1"/>
</dbReference>
<dbReference type="RefSeq" id="WP_173041323.1">
    <property type="nucleotide sequence ID" value="NZ_AP022870.1"/>
</dbReference>
<dbReference type="InterPro" id="IPR025966">
    <property type="entry name" value="OppC_N"/>
</dbReference>
<comment type="similarity">
    <text evidence="7">Belongs to the binding-protein-dependent transport system permease family.</text>
</comment>
<keyword evidence="11" id="KW-1185">Reference proteome</keyword>
<evidence type="ECO:0000256" key="2">
    <source>
        <dbReference type="ARBA" id="ARBA00022448"/>
    </source>
</evidence>
<dbReference type="Pfam" id="PF12911">
    <property type="entry name" value="OppC_N"/>
    <property type="match status" value="1"/>
</dbReference>
<evidence type="ECO:0000256" key="6">
    <source>
        <dbReference type="ARBA" id="ARBA00023136"/>
    </source>
</evidence>
<evidence type="ECO:0000259" key="9">
    <source>
        <dbReference type="PROSITE" id="PS50928"/>
    </source>
</evidence>
<evidence type="ECO:0000256" key="8">
    <source>
        <dbReference type="SAM" id="MobiDB-lite"/>
    </source>
</evidence>
<protein>
    <submittedName>
        <fullName evidence="10">Peptide ABC transporter permease</fullName>
    </submittedName>
</protein>
<evidence type="ECO:0000256" key="1">
    <source>
        <dbReference type="ARBA" id="ARBA00004651"/>
    </source>
</evidence>
<keyword evidence="3" id="KW-1003">Cell membrane</keyword>
<feature type="region of interest" description="Disordered" evidence="8">
    <location>
        <begin position="1"/>
        <end position="39"/>
    </location>
</feature>
<dbReference type="InterPro" id="IPR035906">
    <property type="entry name" value="MetI-like_sf"/>
</dbReference>
<evidence type="ECO:0000256" key="3">
    <source>
        <dbReference type="ARBA" id="ARBA00022475"/>
    </source>
</evidence>
<dbReference type="AlphaFoldDB" id="A0A6F8Y5S8"/>
<keyword evidence="2 7" id="KW-0813">Transport</keyword>
<evidence type="ECO:0000256" key="4">
    <source>
        <dbReference type="ARBA" id="ARBA00022692"/>
    </source>
</evidence>
<dbReference type="Gene3D" id="1.10.3720.10">
    <property type="entry name" value="MetI-like"/>
    <property type="match status" value="1"/>
</dbReference>
<keyword evidence="6 7" id="KW-0472">Membrane</keyword>
<gene>
    <name evidence="10" type="ORF">Pflav_078940</name>
</gene>
<dbReference type="KEGG" id="pfla:Pflav_078940"/>
<organism evidence="10 11">
    <name type="scientific">Phytohabitans flavus</name>
    <dbReference type="NCBI Taxonomy" id="1076124"/>
    <lineage>
        <taxon>Bacteria</taxon>
        <taxon>Bacillati</taxon>
        <taxon>Actinomycetota</taxon>
        <taxon>Actinomycetes</taxon>
        <taxon>Micromonosporales</taxon>
        <taxon>Micromonosporaceae</taxon>
    </lineage>
</organism>
<dbReference type="GO" id="GO:0055085">
    <property type="term" value="P:transmembrane transport"/>
    <property type="evidence" value="ECO:0007669"/>
    <property type="project" value="InterPro"/>
</dbReference>
<dbReference type="GO" id="GO:0005886">
    <property type="term" value="C:plasma membrane"/>
    <property type="evidence" value="ECO:0007669"/>
    <property type="project" value="UniProtKB-SubCell"/>
</dbReference>
<evidence type="ECO:0000256" key="5">
    <source>
        <dbReference type="ARBA" id="ARBA00022989"/>
    </source>
</evidence>
<dbReference type="InterPro" id="IPR000515">
    <property type="entry name" value="MetI-like"/>
</dbReference>
<feature type="compositionally biased region" description="Polar residues" evidence="8">
    <location>
        <begin position="1"/>
        <end position="14"/>
    </location>
</feature>
<name>A0A6F8Y5S8_9ACTN</name>
<reference evidence="10 11" key="1">
    <citation type="submission" date="2020-03" db="EMBL/GenBank/DDBJ databases">
        <title>Whole genome shotgun sequence of Phytohabitans flavus NBRC 107702.</title>
        <authorList>
            <person name="Komaki H."/>
            <person name="Tamura T."/>
        </authorList>
    </citation>
    <scope>NUCLEOTIDE SEQUENCE [LARGE SCALE GENOMIC DNA]</scope>
    <source>
        <strain evidence="10 11">NBRC 107702</strain>
    </source>
</reference>
<feature type="transmembrane region" description="Helical" evidence="7">
    <location>
        <begin position="243"/>
        <end position="263"/>
    </location>
</feature>
<dbReference type="SUPFAM" id="SSF161098">
    <property type="entry name" value="MetI-like"/>
    <property type="match status" value="1"/>
</dbReference>
<feature type="transmembrane region" description="Helical" evidence="7">
    <location>
        <begin position="57"/>
        <end position="78"/>
    </location>
</feature>
<keyword evidence="5 7" id="KW-1133">Transmembrane helix</keyword>
<dbReference type="PROSITE" id="PS50928">
    <property type="entry name" value="ABC_TM1"/>
    <property type="match status" value="1"/>
</dbReference>
<comment type="subcellular location">
    <subcellularLocation>
        <location evidence="1 7">Cell membrane</location>
        <topology evidence="1 7">Multi-pass membrane protein</topology>
    </subcellularLocation>
</comment>
<proteinExistence type="inferred from homology"/>
<evidence type="ECO:0000256" key="7">
    <source>
        <dbReference type="RuleBase" id="RU363032"/>
    </source>
</evidence>